<gene>
    <name evidence="3" type="ORF">LX69_03235</name>
</gene>
<protein>
    <submittedName>
        <fullName evidence="3">Uncharacterized protein with Ig-like fold DUF4469</fullName>
    </submittedName>
</protein>
<dbReference type="EMBL" id="QKZK01000044">
    <property type="protein sequence ID" value="PZX10973.1"/>
    <property type="molecule type" value="Genomic_DNA"/>
</dbReference>
<keyword evidence="4" id="KW-1185">Reference proteome</keyword>
<dbReference type="Proteomes" id="UP000249239">
    <property type="component" value="Unassembled WGS sequence"/>
</dbReference>
<reference evidence="3 4" key="1">
    <citation type="submission" date="2018-06" db="EMBL/GenBank/DDBJ databases">
        <title>Genomic Encyclopedia of Archaeal and Bacterial Type Strains, Phase II (KMG-II): from individual species to whole genera.</title>
        <authorList>
            <person name="Goeker M."/>
        </authorList>
    </citation>
    <scope>NUCLEOTIDE SEQUENCE [LARGE SCALE GENOMIC DNA]</scope>
    <source>
        <strain evidence="3 4">DSM 6779</strain>
    </source>
</reference>
<dbReference type="InterPro" id="IPR027824">
    <property type="entry name" value="DUF4469"/>
</dbReference>
<dbReference type="Gene3D" id="2.70.50.70">
    <property type="match status" value="1"/>
</dbReference>
<sequence>MTQPENHVLVELYDYALSQRSDARKGRVVRSRTLTIDQLVDAVVARRSDLNAATLKMAYQLLHDVALDELANGASVQFGLATHRLGVKGVFCGDGDAWDDDHHHLVLESTPTSSVRKAIDRTRVKMRGRASTATVINTITDLATGSVNQRLTPGGGLRIAGTRVKIVGDDPQAGITLVHVDSGHQLMIGASQLMKNHPRELLLVLPRAMTPGSYRMTLVSAFSGTQKPLIQPVSYSFPSLLTV</sequence>
<dbReference type="CDD" id="cd12843">
    <property type="entry name" value="Bvu_2165_C_like"/>
    <property type="match status" value="1"/>
</dbReference>
<evidence type="ECO:0000313" key="3">
    <source>
        <dbReference type="EMBL" id="PZX10973.1"/>
    </source>
</evidence>
<feature type="domain" description="Bvu-2165-like IHF-HU-like DNA-binding" evidence="2">
    <location>
        <begin position="12"/>
        <end position="127"/>
    </location>
</feature>
<proteinExistence type="predicted"/>
<dbReference type="AlphaFoldDB" id="A0A2W7MTW0"/>
<evidence type="ECO:0000259" key="2">
    <source>
        <dbReference type="Pfam" id="PF14848"/>
    </source>
</evidence>
<feature type="domain" description="DUF4469" evidence="1">
    <location>
        <begin position="136"/>
        <end position="232"/>
    </location>
</feature>
<comment type="caution">
    <text evidence="3">The sequence shown here is derived from an EMBL/GenBank/DDBJ whole genome shotgun (WGS) entry which is preliminary data.</text>
</comment>
<dbReference type="RefSeq" id="WP_111447022.1">
    <property type="nucleotide sequence ID" value="NZ_QKZK01000044.1"/>
</dbReference>
<name>A0A2W7MTW0_9BACT</name>
<dbReference type="InterPro" id="IPR049893">
    <property type="entry name" value="Bvu_2165-like_IHF-HU-DNA_bdg"/>
</dbReference>
<accession>A0A2W7MTW0</accession>
<evidence type="ECO:0000313" key="4">
    <source>
        <dbReference type="Proteomes" id="UP000249239"/>
    </source>
</evidence>
<dbReference type="OrthoDB" id="1115483at2"/>
<organism evidence="3 4">
    <name type="scientific">Breznakibacter xylanolyticus</name>
    <dbReference type="NCBI Taxonomy" id="990"/>
    <lineage>
        <taxon>Bacteria</taxon>
        <taxon>Pseudomonadati</taxon>
        <taxon>Bacteroidota</taxon>
        <taxon>Bacteroidia</taxon>
        <taxon>Marinilabiliales</taxon>
        <taxon>Marinilabiliaceae</taxon>
        <taxon>Breznakibacter</taxon>
    </lineage>
</organism>
<dbReference type="Pfam" id="PF14734">
    <property type="entry name" value="DUF4469"/>
    <property type="match status" value="1"/>
</dbReference>
<dbReference type="Pfam" id="PF14848">
    <property type="entry name" value="HU-DNA_bdg"/>
    <property type="match status" value="1"/>
</dbReference>
<evidence type="ECO:0000259" key="1">
    <source>
        <dbReference type="Pfam" id="PF14734"/>
    </source>
</evidence>